<keyword evidence="5" id="KW-0802">TPR repeat</keyword>
<keyword evidence="3 7" id="KW-0808">Transferase</keyword>
<dbReference type="InterPro" id="IPR051939">
    <property type="entry name" value="Glycosyltr_41/O-GlcNAc_trsf"/>
</dbReference>
<evidence type="ECO:0000256" key="4">
    <source>
        <dbReference type="ARBA" id="ARBA00022737"/>
    </source>
</evidence>
<gene>
    <name evidence="7" type="ORF">H6G74_06720</name>
</gene>
<dbReference type="EMBL" id="JACJTB010000005">
    <property type="protein sequence ID" value="MBD2594021.1"/>
    <property type="molecule type" value="Genomic_DNA"/>
</dbReference>
<keyword evidence="8" id="KW-1185">Reference proteome</keyword>
<dbReference type="Proteomes" id="UP000603457">
    <property type="component" value="Unassembled WGS sequence"/>
</dbReference>
<dbReference type="Gene3D" id="3.40.50.11380">
    <property type="match status" value="1"/>
</dbReference>
<reference evidence="7 8" key="1">
    <citation type="journal article" date="2020" name="ISME J.">
        <title>Comparative genomics reveals insights into cyanobacterial evolution and habitat adaptation.</title>
        <authorList>
            <person name="Chen M.Y."/>
            <person name="Teng W.K."/>
            <person name="Zhao L."/>
            <person name="Hu C.X."/>
            <person name="Zhou Y.K."/>
            <person name="Han B.P."/>
            <person name="Song L.R."/>
            <person name="Shu W.S."/>
        </authorList>
    </citation>
    <scope>NUCLEOTIDE SEQUENCE [LARGE SCALE GENOMIC DNA]</scope>
    <source>
        <strain evidence="7 8">FACHB-130</strain>
    </source>
</reference>
<dbReference type="PANTHER" id="PTHR44835">
    <property type="entry name" value="UDP-N-ACETYLGLUCOSAMINE--PEPTIDE N-ACETYLGLUCOSAMINYLTRANSFERASE SPINDLY-RELATED"/>
    <property type="match status" value="1"/>
</dbReference>
<name>A0ABR8FRU5_9NOSO</name>
<evidence type="ECO:0000256" key="5">
    <source>
        <dbReference type="ARBA" id="ARBA00022803"/>
    </source>
</evidence>
<evidence type="ECO:0000256" key="3">
    <source>
        <dbReference type="ARBA" id="ARBA00022679"/>
    </source>
</evidence>
<dbReference type="RefSeq" id="WP_190966937.1">
    <property type="nucleotide sequence ID" value="NZ_JACJTB010000005.1"/>
</dbReference>
<keyword evidence="2" id="KW-0328">Glycosyltransferase</keyword>
<evidence type="ECO:0000256" key="1">
    <source>
        <dbReference type="ARBA" id="ARBA00004922"/>
    </source>
</evidence>
<dbReference type="InterPro" id="IPR011990">
    <property type="entry name" value="TPR-like_helical_dom_sf"/>
</dbReference>
<comment type="pathway">
    <text evidence="1">Protein modification; protein glycosylation.</text>
</comment>
<evidence type="ECO:0000256" key="2">
    <source>
        <dbReference type="ARBA" id="ARBA00022676"/>
    </source>
</evidence>
<evidence type="ECO:0000313" key="8">
    <source>
        <dbReference type="Proteomes" id="UP000603457"/>
    </source>
</evidence>
<sequence length="748" mass="85627">MSAIIETQSLAELNERAYKYLVQGNYYQATQIYEQLIDVEPHIKSYYWYLGLVLLLQKQEAEAQTTWLMAMMEVEEDDIAQVTNELREILNQEAIRQESIENNANALLIRQHIKEICPADINNLLHLIQLQIKLENYTGEELENCVILKLLQAEPAVTVEWKLLIAILENILTYAPLHPSSLEFTKTCISYISEKSQANTFINILIPAAVNIGYVQKQPGLAASFLEVCLTLDANNREILFYLTGLYFTCGRYSQGIETARSSYSLATELPEKIFANNLLLRGLVSSGGTNWQAAYEAWQKHELLLEEIKQLSPNNLSSLQVSRLFNTDYFTPYFQDKPQAYRTLRNGLSQICQNNIEIYTQEVIIKHKARHSQKILSATKSLKIGYLSHCFRSHSVGWLARWLIKNHDRDRFQINGYFLSCDPVFDPLHEWYLNNFNHSYKSAIPEALTEQISQDEIDILVDLDSITLDLTCGIMALKPAPIQVTWLGWDASGIPTIDYFIADPYVLPESADEYYREKIWRLPQTYIAVDGFEVGVPTLRRDDLNIPADAVVYFSGQRGFKRHPDTARLQMKIIKEVPNSYFLIKGDADEESIKTFFYQLAEEEGVELERLLFLPGAPSEASHRANLGIADVVLDTYPYNGATTTLETLWMGIPLVTRVGEQFAARNSYTMMVNAGINEGIAWTDAEYVEWGVRLGKDENLRQQVARKLKASRQTEPLWNGKQFAREMEAAYEQMWQKYITSGATPR</sequence>
<dbReference type="Gene3D" id="3.40.50.2000">
    <property type="entry name" value="Glycogen Phosphorylase B"/>
    <property type="match status" value="1"/>
</dbReference>
<dbReference type="InterPro" id="IPR029489">
    <property type="entry name" value="OGT/SEC/SPY_C"/>
</dbReference>
<organism evidence="7 8">
    <name type="scientific">Nostoc spongiaeforme FACHB-130</name>
    <dbReference type="NCBI Taxonomy" id="1357510"/>
    <lineage>
        <taxon>Bacteria</taxon>
        <taxon>Bacillati</taxon>
        <taxon>Cyanobacteriota</taxon>
        <taxon>Cyanophyceae</taxon>
        <taxon>Nostocales</taxon>
        <taxon>Nostocaceae</taxon>
        <taxon>Nostoc</taxon>
    </lineage>
</organism>
<protein>
    <submittedName>
        <fullName evidence="7">O-linked N-acetylglucosamine transferase, SPINDLY family protein</fullName>
    </submittedName>
</protein>
<dbReference type="SUPFAM" id="SSF48452">
    <property type="entry name" value="TPR-like"/>
    <property type="match status" value="1"/>
</dbReference>
<dbReference type="PANTHER" id="PTHR44835:SF1">
    <property type="entry name" value="PROTEIN O-GLCNAC TRANSFERASE"/>
    <property type="match status" value="1"/>
</dbReference>
<dbReference type="GO" id="GO:0016740">
    <property type="term" value="F:transferase activity"/>
    <property type="evidence" value="ECO:0007669"/>
    <property type="project" value="UniProtKB-KW"/>
</dbReference>
<feature type="domain" description="O-GlcNAc transferase C-terminal" evidence="6">
    <location>
        <begin position="542"/>
        <end position="729"/>
    </location>
</feature>
<accession>A0ABR8FRU5</accession>
<dbReference type="Pfam" id="PF13844">
    <property type="entry name" value="Glyco_transf_41"/>
    <property type="match status" value="2"/>
</dbReference>
<feature type="domain" description="O-GlcNAc transferase C-terminal" evidence="6">
    <location>
        <begin position="363"/>
        <end position="531"/>
    </location>
</feature>
<comment type="caution">
    <text evidence="7">The sequence shown here is derived from an EMBL/GenBank/DDBJ whole genome shotgun (WGS) entry which is preliminary data.</text>
</comment>
<dbReference type="SUPFAM" id="SSF53756">
    <property type="entry name" value="UDP-Glycosyltransferase/glycogen phosphorylase"/>
    <property type="match status" value="1"/>
</dbReference>
<keyword evidence="4" id="KW-0677">Repeat</keyword>
<dbReference type="Gene3D" id="1.25.40.10">
    <property type="entry name" value="Tetratricopeptide repeat domain"/>
    <property type="match status" value="1"/>
</dbReference>
<evidence type="ECO:0000313" key="7">
    <source>
        <dbReference type="EMBL" id="MBD2594021.1"/>
    </source>
</evidence>
<proteinExistence type="predicted"/>
<evidence type="ECO:0000259" key="6">
    <source>
        <dbReference type="Pfam" id="PF13844"/>
    </source>
</evidence>